<dbReference type="Proteomes" id="UP000229901">
    <property type="component" value="Unassembled WGS sequence"/>
</dbReference>
<dbReference type="Pfam" id="PF00781">
    <property type="entry name" value="DAGK_cat"/>
    <property type="match status" value="1"/>
</dbReference>
<proteinExistence type="predicted"/>
<dbReference type="InterPro" id="IPR017438">
    <property type="entry name" value="ATP-NAD_kinase_N"/>
</dbReference>
<gene>
    <name evidence="2" type="ORF">COT97_04570</name>
</gene>
<evidence type="ECO:0000259" key="1">
    <source>
        <dbReference type="Pfam" id="PF00781"/>
    </source>
</evidence>
<feature type="domain" description="DAGKc" evidence="1">
    <location>
        <begin position="22"/>
        <end position="144"/>
    </location>
</feature>
<name>A0A2H0V402_9BACT</name>
<reference evidence="3" key="1">
    <citation type="submission" date="2017-09" db="EMBL/GenBank/DDBJ databases">
        <title>Depth-based differentiation of microbial function through sediment-hosted aquifers and enrichment of novel symbionts in the deep terrestrial subsurface.</title>
        <authorList>
            <person name="Probst A.J."/>
            <person name="Ladd B."/>
            <person name="Jarett J.K."/>
            <person name="Geller-Mcgrath D.E."/>
            <person name="Sieber C.M.K."/>
            <person name="Emerson J.B."/>
            <person name="Anantharaman K."/>
            <person name="Thomas B.C."/>
            <person name="Malmstrom R."/>
            <person name="Stieglmeier M."/>
            <person name="Klingl A."/>
            <person name="Woyke T."/>
            <person name="Ryan C.M."/>
            <person name="Banfield J.F."/>
        </authorList>
    </citation>
    <scope>NUCLEOTIDE SEQUENCE [LARGE SCALE GENOMIC DNA]</scope>
</reference>
<dbReference type="GO" id="GO:0016301">
    <property type="term" value="F:kinase activity"/>
    <property type="evidence" value="ECO:0007669"/>
    <property type="project" value="InterPro"/>
</dbReference>
<dbReference type="EMBL" id="PFAP01000035">
    <property type="protein sequence ID" value="PIR93802.1"/>
    <property type="molecule type" value="Genomic_DNA"/>
</dbReference>
<evidence type="ECO:0000313" key="2">
    <source>
        <dbReference type="EMBL" id="PIR93802.1"/>
    </source>
</evidence>
<protein>
    <recommendedName>
        <fullName evidence="1">DAGKc domain-containing protein</fullName>
    </recommendedName>
</protein>
<dbReference type="AlphaFoldDB" id="A0A2H0V402"/>
<organism evidence="2 3">
    <name type="scientific">Candidatus Falkowbacteria bacterium CG10_big_fil_rev_8_21_14_0_10_39_11</name>
    <dbReference type="NCBI Taxonomy" id="1974565"/>
    <lineage>
        <taxon>Bacteria</taxon>
        <taxon>Candidatus Falkowiibacteriota</taxon>
    </lineage>
</organism>
<dbReference type="SUPFAM" id="SSF111331">
    <property type="entry name" value="NAD kinase/diacylglycerol kinase-like"/>
    <property type="match status" value="1"/>
</dbReference>
<comment type="caution">
    <text evidence="2">The sequence shown here is derived from an EMBL/GenBank/DDBJ whole genome shotgun (WGS) entry which is preliminary data.</text>
</comment>
<accession>A0A2H0V402</accession>
<dbReference type="InterPro" id="IPR016064">
    <property type="entry name" value="NAD/diacylglycerol_kinase_sf"/>
</dbReference>
<dbReference type="InterPro" id="IPR001206">
    <property type="entry name" value="Diacylglycerol_kinase_cat_dom"/>
</dbReference>
<evidence type="ECO:0000313" key="3">
    <source>
        <dbReference type="Proteomes" id="UP000229901"/>
    </source>
</evidence>
<sequence>MCHLTIFKTFSRKELGMDIEYGVMVNPKAGKGYKQLAPLHKLSRSRLYEDIMSFNMTNHVDEIKPTILKLINEYGVKFIFVFGGDGTAQKIVNIVIYEFLRGRIKYIPKIILLGGGTQKAIFQWLGWRKEKPEDIFQRVVQSPFEQLPLRKLRPLQITFTNADKNREETHYGFIFIMGAINRVIELYDSEGKSFLNGLKHVGLGAIASLIKVPRKHAKLIHQFKAKMSANNLLLPQNNPLSVVCSVTESLLFGIEPFVGRAESNQFYALCYSIPPWALSPLIPVTVRGSYVPPGDLFLNRPVFTFELTPEDERTFFIDGEFYNAEPGSPISIKLGPEIEMVSYF</sequence>
<dbReference type="Gene3D" id="3.40.50.10330">
    <property type="entry name" value="Probable inorganic polyphosphate/atp-NAD kinase, domain 1"/>
    <property type="match status" value="1"/>
</dbReference>